<keyword evidence="1" id="KW-1133">Transmembrane helix</keyword>
<evidence type="ECO:0000313" key="3">
    <source>
        <dbReference type="Proteomes" id="UP000541421"/>
    </source>
</evidence>
<comment type="caution">
    <text evidence="2">The sequence shown here is derived from an EMBL/GenBank/DDBJ whole genome shotgun (WGS) entry which is preliminary data.</text>
</comment>
<dbReference type="Proteomes" id="UP000541421">
    <property type="component" value="Unassembled WGS sequence"/>
</dbReference>
<dbReference type="RefSeq" id="WP_171588758.1">
    <property type="nucleotide sequence ID" value="NZ_JABGBO010000006.1"/>
</dbReference>
<sequence>MYAPLQQAWCQTSLVLSNHVELHLRALVLFLLLFGLLGWTSAWMVVGLFYTHYSPQTFCIDIMPTGLVWRHAQQQEIMRPEQLDRGFCWLSFKLSHQRVTIWRWQMSLASWRRLCAITSTW</sequence>
<keyword evidence="1" id="KW-0812">Transmembrane</keyword>
<dbReference type="EMBL" id="JABGBO010000006">
    <property type="protein sequence ID" value="NOL49776.1"/>
    <property type="molecule type" value="Genomic_DNA"/>
</dbReference>
<protein>
    <submittedName>
        <fullName evidence="2">Uncharacterized protein</fullName>
    </submittedName>
</protein>
<keyword evidence="3" id="KW-1185">Reference proteome</keyword>
<feature type="transmembrane region" description="Helical" evidence="1">
    <location>
        <begin position="26"/>
        <end position="50"/>
    </location>
</feature>
<evidence type="ECO:0000256" key="1">
    <source>
        <dbReference type="SAM" id="Phobius"/>
    </source>
</evidence>
<reference evidence="2 3" key="1">
    <citation type="submission" date="2020-05" db="EMBL/GenBank/DDBJ databases">
        <authorList>
            <person name="Niu N."/>
        </authorList>
    </citation>
    <scope>NUCLEOTIDE SEQUENCE [LARGE SCALE GENOMIC DNA]</scope>
    <source>
        <strain evidence="2 3">LMG10982</strain>
    </source>
</reference>
<evidence type="ECO:0000313" key="2">
    <source>
        <dbReference type="EMBL" id="NOL49776.1"/>
    </source>
</evidence>
<dbReference type="AlphaFoldDB" id="A0A7Y4LC14"/>
<name>A0A7Y4LC14_9BURK</name>
<accession>A0A7Y4LC14</accession>
<proteinExistence type="predicted"/>
<organism evidence="2 3">
    <name type="scientific">Pelistega europaea</name>
    <dbReference type="NCBI Taxonomy" id="106147"/>
    <lineage>
        <taxon>Bacteria</taxon>
        <taxon>Pseudomonadati</taxon>
        <taxon>Pseudomonadota</taxon>
        <taxon>Betaproteobacteria</taxon>
        <taxon>Burkholderiales</taxon>
        <taxon>Alcaligenaceae</taxon>
        <taxon>Pelistega</taxon>
    </lineage>
</organism>
<gene>
    <name evidence="2" type="ORF">HKX40_06460</name>
</gene>
<keyword evidence="1" id="KW-0472">Membrane</keyword>